<dbReference type="Pfam" id="PF25597">
    <property type="entry name" value="SH3_retrovirus"/>
    <property type="match status" value="1"/>
</dbReference>
<organism evidence="4 5">
    <name type="scientific">Centaurea solstitialis</name>
    <name type="common">yellow star-thistle</name>
    <dbReference type="NCBI Taxonomy" id="347529"/>
    <lineage>
        <taxon>Eukaryota</taxon>
        <taxon>Viridiplantae</taxon>
        <taxon>Streptophyta</taxon>
        <taxon>Embryophyta</taxon>
        <taxon>Tracheophyta</taxon>
        <taxon>Spermatophyta</taxon>
        <taxon>Magnoliopsida</taxon>
        <taxon>eudicotyledons</taxon>
        <taxon>Gunneridae</taxon>
        <taxon>Pentapetalae</taxon>
        <taxon>asterids</taxon>
        <taxon>campanulids</taxon>
        <taxon>Asterales</taxon>
        <taxon>Asteraceae</taxon>
        <taxon>Carduoideae</taxon>
        <taxon>Cardueae</taxon>
        <taxon>Centaureinae</taxon>
        <taxon>Centaurea</taxon>
    </lineage>
</organism>
<dbReference type="Pfam" id="PF07727">
    <property type="entry name" value="RVT_2"/>
    <property type="match status" value="1"/>
</dbReference>
<protein>
    <submittedName>
        <fullName evidence="4">Uncharacterized protein</fullName>
    </submittedName>
</protein>
<feature type="domain" description="Retroviral polymerase SH3-like" evidence="3">
    <location>
        <begin position="66"/>
        <end position="115"/>
    </location>
</feature>
<dbReference type="AlphaFoldDB" id="A0AA38T7P8"/>
<dbReference type="CDD" id="cd09272">
    <property type="entry name" value="RNase_HI_RT_Ty1"/>
    <property type="match status" value="1"/>
</dbReference>
<proteinExistence type="predicted"/>
<dbReference type="InterPro" id="IPR043502">
    <property type="entry name" value="DNA/RNA_pol_sf"/>
</dbReference>
<dbReference type="SUPFAM" id="SSF56672">
    <property type="entry name" value="DNA/RNA polymerases"/>
    <property type="match status" value="1"/>
</dbReference>
<evidence type="ECO:0000313" key="5">
    <source>
        <dbReference type="Proteomes" id="UP001172457"/>
    </source>
</evidence>
<reference evidence="4" key="1">
    <citation type="submission" date="2023-03" db="EMBL/GenBank/DDBJ databases">
        <title>Chromosome-scale reference genome and RAD-based genetic map of yellow starthistle (Centaurea solstitialis) reveal putative structural variation and QTLs associated with invader traits.</title>
        <authorList>
            <person name="Reatini B."/>
            <person name="Cang F.A."/>
            <person name="Jiang Q."/>
            <person name="Mckibben M.T.W."/>
            <person name="Barker M.S."/>
            <person name="Rieseberg L.H."/>
            <person name="Dlugosch K.M."/>
        </authorList>
    </citation>
    <scope>NUCLEOTIDE SEQUENCE</scope>
    <source>
        <strain evidence="4">CAN-66</strain>
        <tissue evidence="4">Leaf</tissue>
    </source>
</reference>
<feature type="domain" description="Reverse transcriptase Ty1/copia-type" evidence="2">
    <location>
        <begin position="232"/>
        <end position="385"/>
    </location>
</feature>
<dbReference type="Proteomes" id="UP001172457">
    <property type="component" value="Chromosome 3"/>
</dbReference>
<gene>
    <name evidence="4" type="ORF">OSB04_009653</name>
</gene>
<evidence type="ECO:0000259" key="3">
    <source>
        <dbReference type="Pfam" id="PF25597"/>
    </source>
</evidence>
<keyword evidence="5" id="KW-1185">Reference proteome</keyword>
<comment type="caution">
    <text evidence="4">The sequence shown here is derived from an EMBL/GenBank/DDBJ whole genome shotgun (WGS) entry which is preliminary data.</text>
</comment>
<feature type="compositionally biased region" description="Basic and acidic residues" evidence="1">
    <location>
        <begin position="451"/>
        <end position="465"/>
    </location>
</feature>
<dbReference type="EMBL" id="JARYMX010000003">
    <property type="protein sequence ID" value="KAJ9555039.1"/>
    <property type="molecule type" value="Genomic_DNA"/>
</dbReference>
<accession>A0AA38T7P8</accession>
<dbReference type="PANTHER" id="PTHR11439">
    <property type="entry name" value="GAG-POL-RELATED RETROTRANSPOSON"/>
    <property type="match status" value="1"/>
</dbReference>
<dbReference type="InterPro" id="IPR057670">
    <property type="entry name" value="SH3_retrovirus"/>
</dbReference>
<name>A0AA38T7P8_9ASTR</name>
<dbReference type="InterPro" id="IPR013103">
    <property type="entry name" value="RVT_2"/>
</dbReference>
<evidence type="ECO:0000313" key="4">
    <source>
        <dbReference type="EMBL" id="KAJ9555039.1"/>
    </source>
</evidence>
<feature type="region of interest" description="Disordered" evidence="1">
    <location>
        <begin position="111"/>
        <end position="188"/>
    </location>
</feature>
<evidence type="ECO:0000259" key="2">
    <source>
        <dbReference type="Pfam" id="PF07727"/>
    </source>
</evidence>
<evidence type="ECO:0000256" key="1">
    <source>
        <dbReference type="SAM" id="MobiDB-lite"/>
    </source>
</evidence>
<feature type="region of interest" description="Disordered" evidence="1">
    <location>
        <begin position="435"/>
        <end position="465"/>
    </location>
</feature>
<dbReference type="PANTHER" id="PTHR11439:SF467">
    <property type="entry name" value="INTEGRASE CATALYTIC DOMAIN-CONTAINING PROTEIN"/>
    <property type="match status" value="1"/>
</dbReference>
<sequence length="685" mass="78061">MNRTLNERARSMRLNAGLPKTFWADAVNTAAYLINRGLSVPLGFKIPEEEWKVEAVTYDHLKVFGCSAYDLMKDGDKLDAKAKKYTFIGYGADSMGYRLWDFESRKVVRSKHATQKHGKLTESEDTQDSGITEHDVQNDDESEDVHEDAVNNESSEDEEETASPVQPQPVESNWVRRSTRVTKPPEKYDPSVNYLLLTENGEPESYSEAVKLKDSLQWEHAMKEEMGSLNKNKTWELTKLPRDKKALQNKWVFRIKEEHDGSKRYKARLVVKGFQQKKGIDYNEIFSPVVKMTTIRLVLSIVAAEGLHLEQLDVKTTFLHGDLDEDIYMTQPEGFQVVGKEDWVCKLKRSLYGLKQAPRQWYLKFDNFMERTGYRRCEMDHCCYKQMSEEFEMKDLGPAKQILGMSIARNKKDGSLTLSQEKYIGKVVERFKMNDEKTKPRNTPLGSHFRLTKDQSPRSEEEKADMADVPYASAIGSLMYAMVCTRPDIAHAVGVVSRFMSDPGREHWEAVKWLLRYLKGTSKMGLCFKGKDSVLRGYTDADLGGCKKTFKSTTGYIFTMGGTSVSWMSRLQKSVALSTTEAEYMAVAEASKELVWLKTFLEELGKKQADYSLYCDNESAVKLAKNPVYHGKTKHIGMRYHFVRGLISDGTMNLMNISGAKNPADMFTKSVALDKLKFCMTSAGL</sequence>